<reference evidence="1 2" key="1">
    <citation type="submission" date="2024-05" db="EMBL/GenBank/DDBJ databases">
        <title>Genome sequencing and assembly of Indian major carp, Cirrhinus mrigala (Hamilton, 1822).</title>
        <authorList>
            <person name="Mohindra V."/>
            <person name="Chowdhury L.M."/>
            <person name="Lal K."/>
            <person name="Jena J.K."/>
        </authorList>
    </citation>
    <scope>NUCLEOTIDE SEQUENCE [LARGE SCALE GENOMIC DNA]</scope>
    <source>
        <strain evidence="1">CM1030</strain>
        <tissue evidence="1">Blood</tissue>
    </source>
</reference>
<comment type="caution">
    <text evidence="1">The sequence shown here is derived from an EMBL/GenBank/DDBJ whole genome shotgun (WGS) entry which is preliminary data.</text>
</comment>
<dbReference type="EMBL" id="JAMKFB020000006">
    <property type="protein sequence ID" value="KAL0190802.1"/>
    <property type="molecule type" value="Genomic_DNA"/>
</dbReference>
<organism evidence="1 2">
    <name type="scientific">Cirrhinus mrigala</name>
    <name type="common">Mrigala</name>
    <dbReference type="NCBI Taxonomy" id="683832"/>
    <lineage>
        <taxon>Eukaryota</taxon>
        <taxon>Metazoa</taxon>
        <taxon>Chordata</taxon>
        <taxon>Craniata</taxon>
        <taxon>Vertebrata</taxon>
        <taxon>Euteleostomi</taxon>
        <taxon>Actinopterygii</taxon>
        <taxon>Neopterygii</taxon>
        <taxon>Teleostei</taxon>
        <taxon>Ostariophysi</taxon>
        <taxon>Cypriniformes</taxon>
        <taxon>Cyprinidae</taxon>
        <taxon>Labeoninae</taxon>
        <taxon>Labeonini</taxon>
        <taxon>Cirrhinus</taxon>
    </lineage>
</organism>
<proteinExistence type="predicted"/>
<keyword evidence="2" id="KW-1185">Reference proteome</keyword>
<dbReference type="Proteomes" id="UP001529510">
    <property type="component" value="Unassembled WGS sequence"/>
</dbReference>
<sequence length="105" mass="11462">FCRYRAILITSTVEGNHLARTLNSGRVTGSGPGALKRVVRKKLAQKGWPGGSSRPQGAALYKEGRVRIEQKAGDGSMMASRSEEITDLIYVFSKSQYRAKEVTSS</sequence>
<evidence type="ECO:0000313" key="2">
    <source>
        <dbReference type="Proteomes" id="UP001529510"/>
    </source>
</evidence>
<feature type="non-terminal residue" evidence="1">
    <location>
        <position position="105"/>
    </location>
</feature>
<protein>
    <submittedName>
        <fullName evidence="1">Uncharacterized protein</fullName>
    </submittedName>
</protein>
<gene>
    <name evidence="1" type="ORF">M9458_013500</name>
</gene>
<accession>A0ABD0QX55</accession>
<dbReference type="AlphaFoldDB" id="A0ABD0QX55"/>
<evidence type="ECO:0000313" key="1">
    <source>
        <dbReference type="EMBL" id="KAL0190802.1"/>
    </source>
</evidence>
<name>A0ABD0QX55_CIRMR</name>
<feature type="non-terminal residue" evidence="1">
    <location>
        <position position="1"/>
    </location>
</feature>